<organism evidence="6 7">
    <name type="scientific">Helicobacter macacae MIT 99-5501</name>
    <dbReference type="NCBI Taxonomy" id="1357400"/>
    <lineage>
        <taxon>Bacteria</taxon>
        <taxon>Pseudomonadati</taxon>
        <taxon>Campylobacterota</taxon>
        <taxon>Epsilonproteobacteria</taxon>
        <taxon>Campylobacterales</taxon>
        <taxon>Helicobacteraceae</taxon>
        <taxon>Helicobacter</taxon>
    </lineage>
</organism>
<evidence type="ECO:0000259" key="5">
    <source>
        <dbReference type="Pfam" id="PF01814"/>
    </source>
</evidence>
<dbReference type="AlphaFoldDB" id="V8C798"/>
<evidence type="ECO:0000256" key="2">
    <source>
        <dbReference type="ARBA" id="ARBA00022621"/>
    </source>
</evidence>
<dbReference type="OrthoDB" id="9774644at2"/>
<dbReference type="InterPro" id="IPR035938">
    <property type="entry name" value="Hemerythrin-like_sf"/>
</dbReference>
<dbReference type="PANTHER" id="PTHR37164">
    <property type="entry name" value="BACTERIOHEMERYTHRIN"/>
    <property type="match status" value="1"/>
</dbReference>
<dbReference type="eggNOG" id="COG2703">
    <property type="taxonomic scope" value="Bacteria"/>
</dbReference>
<keyword evidence="4" id="KW-0408">Iron</keyword>
<dbReference type="InterPro" id="IPR012827">
    <property type="entry name" value="Hemerythrin_metal-bd"/>
</dbReference>
<evidence type="ECO:0000313" key="7">
    <source>
        <dbReference type="Proteomes" id="UP000018731"/>
    </source>
</evidence>
<dbReference type="InterPro" id="IPR050669">
    <property type="entry name" value="Hemerythrin"/>
</dbReference>
<dbReference type="CDD" id="cd12107">
    <property type="entry name" value="Hemerythrin"/>
    <property type="match status" value="1"/>
</dbReference>
<dbReference type="RefSeq" id="WP_023927769.1">
    <property type="nucleotide sequence ID" value="NZ_KI669454.1"/>
</dbReference>
<name>V8C798_9HELI</name>
<keyword evidence="2" id="KW-0561">Oxygen transport</keyword>
<dbReference type="EMBL" id="AZJI01000005">
    <property type="protein sequence ID" value="ETD23244.1"/>
    <property type="molecule type" value="Genomic_DNA"/>
</dbReference>
<proteinExistence type="inferred from homology"/>
<keyword evidence="2" id="KW-0813">Transport</keyword>
<dbReference type="NCBIfam" id="TIGR02481">
    <property type="entry name" value="hemeryth_dom"/>
    <property type="match status" value="1"/>
</dbReference>
<dbReference type="PATRIC" id="fig|1357400.3.peg.1424"/>
<dbReference type="SUPFAM" id="SSF47188">
    <property type="entry name" value="Hemerythrin-like"/>
    <property type="match status" value="1"/>
</dbReference>
<evidence type="ECO:0000256" key="3">
    <source>
        <dbReference type="ARBA" id="ARBA00022723"/>
    </source>
</evidence>
<evidence type="ECO:0000313" key="6">
    <source>
        <dbReference type="EMBL" id="ETD23244.1"/>
    </source>
</evidence>
<reference evidence="6 7" key="1">
    <citation type="journal article" date="2014" name="Genome Announc.">
        <title>Draft genome sequences of six enterohepatic helicobacter species isolated from humans and one from rhesus macaques.</title>
        <authorList>
            <person name="Shen Z."/>
            <person name="Sheh A."/>
            <person name="Young S.K."/>
            <person name="Abouelliel A."/>
            <person name="Ward D.V."/>
            <person name="Earl A.M."/>
            <person name="Fox J.G."/>
        </authorList>
    </citation>
    <scope>NUCLEOTIDE SEQUENCE [LARGE SCALE GENOMIC DNA]</scope>
    <source>
        <strain evidence="6 7">MIT 99-5501</strain>
    </source>
</reference>
<gene>
    <name evidence="6" type="ORF">HMPREF2086_01043</name>
</gene>
<dbReference type="GO" id="GO:0005344">
    <property type="term" value="F:oxygen carrier activity"/>
    <property type="evidence" value="ECO:0007669"/>
    <property type="project" value="UniProtKB-KW"/>
</dbReference>
<dbReference type="GO" id="GO:0046872">
    <property type="term" value="F:metal ion binding"/>
    <property type="evidence" value="ECO:0007669"/>
    <property type="project" value="UniProtKB-KW"/>
</dbReference>
<protein>
    <recommendedName>
        <fullName evidence="5">Hemerythrin-like domain-containing protein</fullName>
    </recommendedName>
</protein>
<accession>V8C798</accession>
<dbReference type="InterPro" id="IPR016131">
    <property type="entry name" value="Haemerythrin_Fe_BS"/>
</dbReference>
<comment type="caution">
    <text evidence="6">The sequence shown here is derived from an EMBL/GenBank/DDBJ whole genome shotgun (WGS) entry which is preliminary data.</text>
</comment>
<keyword evidence="3" id="KW-0479">Metal-binding</keyword>
<evidence type="ECO:0000256" key="4">
    <source>
        <dbReference type="ARBA" id="ARBA00023004"/>
    </source>
</evidence>
<sequence>MLIPQWDDKYSVKNEHIDEQHKRLFVIAKKAAELLHKQVDSSEIKAMLVELFNYMKFHFHDEEEYMASINYPHLEEHREIHKDIVFKMSHLIQNIQYDFKKKLAIITHDWLIEHIMKEDMKIERWHKQHKKSQQGIAQENRPIFLDEKLLEQEEVAHFYSCDCRESFRVLDSVHKKAQSGSVFHCKKCKSIIKFVRDEVLEG</sequence>
<dbReference type="PANTHER" id="PTHR37164:SF1">
    <property type="entry name" value="BACTERIOHEMERYTHRIN"/>
    <property type="match status" value="1"/>
</dbReference>
<dbReference type="Gene3D" id="1.20.120.50">
    <property type="entry name" value="Hemerythrin-like"/>
    <property type="match status" value="1"/>
</dbReference>
<dbReference type="Pfam" id="PF01814">
    <property type="entry name" value="Hemerythrin"/>
    <property type="match status" value="1"/>
</dbReference>
<dbReference type="HOGENOM" id="CLU_086902_0_0_7"/>
<dbReference type="PROSITE" id="PS00550">
    <property type="entry name" value="HEMERYTHRINS"/>
    <property type="match status" value="1"/>
</dbReference>
<dbReference type="STRING" id="1357400.HMPREF2086_01043"/>
<evidence type="ECO:0000256" key="1">
    <source>
        <dbReference type="ARBA" id="ARBA00010587"/>
    </source>
</evidence>
<dbReference type="Proteomes" id="UP000018731">
    <property type="component" value="Unassembled WGS sequence"/>
</dbReference>
<keyword evidence="7" id="KW-1185">Reference proteome</keyword>
<dbReference type="InterPro" id="IPR012312">
    <property type="entry name" value="Hemerythrin-like"/>
</dbReference>
<feature type="domain" description="Hemerythrin-like" evidence="5">
    <location>
        <begin position="15"/>
        <end position="122"/>
    </location>
</feature>
<comment type="similarity">
    <text evidence="1">Belongs to the hemerythrin family.</text>
</comment>